<dbReference type="PATRIC" id="fig|316.104.peg.4394"/>
<evidence type="ECO:0000313" key="1">
    <source>
        <dbReference type="EMBL" id="AHY44144.1"/>
    </source>
</evidence>
<dbReference type="AlphaFoldDB" id="A0A023WWG2"/>
<dbReference type="EMBL" id="CP007509">
    <property type="protein sequence ID" value="AHY44144.1"/>
    <property type="molecule type" value="Genomic_DNA"/>
</dbReference>
<reference evidence="2 4" key="2">
    <citation type="submission" date="2018-01" db="EMBL/GenBank/DDBJ databases">
        <title>Denitrification phenotypes of diverse strains of Pseudomonas stutzeri.</title>
        <authorList>
            <person name="Milligan D.A."/>
            <person name="Bergaust L."/>
            <person name="Bakken L.R."/>
            <person name="Frostegard A."/>
        </authorList>
    </citation>
    <scope>NUCLEOTIDE SEQUENCE [LARGE SCALE GENOMIC DNA]</scope>
    <source>
        <strain evidence="2 4">CCUG 44592</strain>
    </source>
</reference>
<reference evidence="1 3" key="1">
    <citation type="submission" date="2014-03" db="EMBL/GenBank/DDBJ databases">
        <title>Complete genome sequence of Pseudomonas stutzeri 19SMN4.</title>
        <authorList>
            <person name="Brunet-Galmes I."/>
            <person name="Nogales B."/>
            <person name="Busquets A."/>
            <person name="Pena A."/>
            <person name="Gomila M."/>
            <person name="Garcia-Valdes E."/>
            <person name="Lalucat J."/>
            <person name="Bennasar A."/>
            <person name="Bosch R."/>
        </authorList>
    </citation>
    <scope>NUCLEOTIDE SEQUENCE [LARGE SCALE GENOMIC DNA]</scope>
    <source>
        <strain evidence="1 3">19SMN4</strain>
    </source>
</reference>
<gene>
    <name evidence="2" type="ORF">CXK99_19305</name>
    <name evidence="1" type="ORF">UIB01_17345</name>
</gene>
<evidence type="ECO:0000313" key="3">
    <source>
        <dbReference type="Proteomes" id="UP000025238"/>
    </source>
</evidence>
<evidence type="ECO:0000313" key="4">
    <source>
        <dbReference type="Proteomes" id="UP000236003"/>
    </source>
</evidence>
<evidence type="ECO:0000313" key="2">
    <source>
        <dbReference type="EMBL" id="PNF57964.1"/>
    </source>
</evidence>
<protein>
    <recommendedName>
        <fullName evidence="5">XRE family transcriptional regulator</fullName>
    </recommendedName>
</protein>
<accession>A0A023WWG2</accession>
<dbReference type="KEGG" id="pstu:UIB01_17345"/>
<dbReference type="EMBL" id="POUM01000019">
    <property type="protein sequence ID" value="PNF57964.1"/>
    <property type="molecule type" value="Genomic_DNA"/>
</dbReference>
<evidence type="ECO:0008006" key="5">
    <source>
        <dbReference type="Google" id="ProtNLM"/>
    </source>
</evidence>
<dbReference type="Proteomes" id="UP000236003">
    <property type="component" value="Unassembled WGS sequence"/>
</dbReference>
<sequence>MSDGEADRPARMTPAEFKAAYKSKGWTGRLLAERWSYSVAWISKVGNDPERDQIWDDAVRGLPSVK</sequence>
<dbReference type="Proteomes" id="UP000025238">
    <property type="component" value="Chromosome"/>
</dbReference>
<proteinExistence type="predicted"/>
<organism evidence="1 3">
    <name type="scientific">Stutzerimonas stutzeri</name>
    <name type="common">Pseudomonas stutzeri</name>
    <dbReference type="NCBI Taxonomy" id="316"/>
    <lineage>
        <taxon>Bacteria</taxon>
        <taxon>Pseudomonadati</taxon>
        <taxon>Pseudomonadota</taxon>
        <taxon>Gammaproteobacteria</taxon>
        <taxon>Pseudomonadales</taxon>
        <taxon>Pseudomonadaceae</taxon>
        <taxon>Stutzerimonas</taxon>
    </lineage>
</organism>
<name>A0A023WWG2_STUST</name>